<dbReference type="OrthoDB" id="5350595at2759"/>
<comment type="caution">
    <text evidence="4">The sequence shown here is derived from an EMBL/GenBank/DDBJ whole genome shotgun (WGS) entry which is preliminary data.</text>
</comment>
<dbReference type="InterPro" id="IPR019384">
    <property type="entry name" value="FHIP"/>
</dbReference>
<evidence type="ECO:0000313" key="5">
    <source>
        <dbReference type="Proteomes" id="UP000603453"/>
    </source>
</evidence>
<dbReference type="Pfam" id="PF10257">
    <property type="entry name" value="RAI16-like"/>
    <property type="match status" value="1"/>
</dbReference>
<dbReference type="Pfam" id="PF19314">
    <property type="entry name" value="DUF5917"/>
    <property type="match status" value="1"/>
</dbReference>
<evidence type="ECO:0000259" key="3">
    <source>
        <dbReference type="Pfam" id="PF19314"/>
    </source>
</evidence>
<reference evidence="4" key="1">
    <citation type="submission" date="2020-12" db="EMBL/GenBank/DDBJ databases">
        <title>Metabolic potential, ecology and presence of endohyphal bacteria is reflected in genomic diversity of Mucoromycotina.</title>
        <authorList>
            <person name="Muszewska A."/>
            <person name="Okrasinska A."/>
            <person name="Steczkiewicz K."/>
            <person name="Drgas O."/>
            <person name="Orlowska M."/>
            <person name="Perlinska-Lenart U."/>
            <person name="Aleksandrzak-Piekarczyk T."/>
            <person name="Szatraj K."/>
            <person name="Zielenkiewicz U."/>
            <person name="Pilsyk S."/>
            <person name="Malc E."/>
            <person name="Mieczkowski P."/>
            <person name="Kruszewska J.S."/>
            <person name="Biernat P."/>
            <person name="Pawlowska J."/>
        </authorList>
    </citation>
    <scope>NUCLEOTIDE SEQUENCE</scope>
    <source>
        <strain evidence="4">WA0000017839</strain>
    </source>
</reference>
<protein>
    <recommendedName>
        <fullName evidence="3">FHF complex subunit HOOK-interacting protein C-terminal domain-containing protein</fullName>
    </recommendedName>
</protein>
<feature type="compositionally biased region" description="Low complexity" evidence="2">
    <location>
        <begin position="966"/>
        <end position="975"/>
    </location>
</feature>
<dbReference type="Proteomes" id="UP000603453">
    <property type="component" value="Unassembled WGS sequence"/>
</dbReference>
<feature type="compositionally biased region" description="Low complexity" evidence="2">
    <location>
        <begin position="923"/>
        <end position="944"/>
    </location>
</feature>
<gene>
    <name evidence="4" type="ORF">INT47_010223</name>
</gene>
<dbReference type="Pfam" id="PF19311">
    <property type="entry name" value="KELAA"/>
    <property type="match status" value="1"/>
</dbReference>
<proteinExistence type="inferred from homology"/>
<sequence>MSMFLSKFLSGRNVAKSKLELLTEAWTNIQKYYETAADPLKDAVDLTPIPHSLQNIVKLIQAEEVEHHRASGSLETGPCLEYLLQKRVLEELVEFAKVDTPYGMRVHCLRFFCSLVTNVHAQLLPERAVHVPLQKLITSCHRLIAHHYEQLATEAELCPEERTAAISELSLELVKLMHGVFSHFKGANAALMDLFFERGWCRALGENVWRSSKDGKNLHKRRESFEEKIAWNIFLTPRFDMFTYLIDYMNIPGETGEIAREAILFALRLLEDDPEYVCYVVEYSGLCEVMAERLSLFFACLPKNAGAFNISSNNRVSAVRTSRRSITFSVPAMITNNSLMITVNAQNSFKKKRRKRSPFDVNFVRTLESIGEKERVVDEFYSFWEYLNDVARVAEKRLMTALMAQLTTIFWHPTVCAALSSPSAETATSATAYTTEMIRSLTDQRLLHVFLVVLLGEDGGIGKDIEPEVKTYIPIQDLIDDDRDDETMSAQTGSDDGMKEKEPESDEDWTLRLLLINRIDADNHELSLATLRLFDTIMETYNQFAIYNLVLRNYLDISPDGEYIEDDARDVTDTSSLGSKVVDNASIVTVEEPAKVDDLAIGDNASTTTSNTTAKKEHKTEKVRWLVERVLSLLPLEDELERMKSPPLSSVIPTDSFVSTVHGQSDDLSNPYAVVPGNSYDDYFHEAQERFHYALLAKNFWQTSYPPVKTRKDFEREAENRKGRPSRPPHENDGASITSTTTTNTSKKPEAFEGLFLSRIFDQFYKMLELPMEQNLLVTSILQKIAGVVDKRMDGVICDWRAVRVGIDGALYGGVWALPSAKSNRRSLYALLEQVTFEALKRAQLVPNFETRISIAKKRGISPGGGGNGVGLPQPQSSLSLNTDHRARRESSPAIQQTVSPRTSDHLSRNHQNLSKIVFNKGSTSTLMPSSPRSPSTPAATKSAGLLPLRITRDMGLGGSGGTGSPGNPNSPSSTFFQNSQRSNATPVTMTNPFAKLSNFVQSYIVLQEFCKELAAVILVRHATNYNEIGFVRYQEQREMMLIDPGPPSGFNGHQQVMHGGNNPQDWLLDETNDDDEEEIKYKQKNFDKWKNRISVVSTLADWRSVRSLDTIDEAITARVPSRTTGSTEAVKG</sequence>
<dbReference type="PANTHER" id="PTHR21705">
    <property type="entry name" value="RAI16 PROTEIN-RELATED"/>
    <property type="match status" value="1"/>
</dbReference>
<dbReference type="InterPro" id="IPR045668">
    <property type="entry name" value="FHIP_KELAA_motif"/>
</dbReference>
<dbReference type="AlphaFoldDB" id="A0A8H7RE10"/>
<keyword evidence="5" id="KW-1185">Reference proteome</keyword>
<feature type="compositionally biased region" description="Gly residues" evidence="2">
    <location>
        <begin position="956"/>
        <end position="965"/>
    </location>
</feature>
<organism evidence="4 5">
    <name type="scientific">Mucor saturninus</name>
    <dbReference type="NCBI Taxonomy" id="64648"/>
    <lineage>
        <taxon>Eukaryota</taxon>
        <taxon>Fungi</taxon>
        <taxon>Fungi incertae sedis</taxon>
        <taxon>Mucoromycota</taxon>
        <taxon>Mucoromycotina</taxon>
        <taxon>Mucoromycetes</taxon>
        <taxon>Mucorales</taxon>
        <taxon>Mucorineae</taxon>
        <taxon>Mucoraceae</taxon>
        <taxon>Mucor</taxon>
    </lineage>
</organism>
<dbReference type="EMBL" id="JAEPRD010000019">
    <property type="protein sequence ID" value="KAG2208527.1"/>
    <property type="molecule type" value="Genomic_DNA"/>
</dbReference>
<comment type="similarity">
    <text evidence="1">Belongs to the FHIP family.</text>
</comment>
<feature type="compositionally biased region" description="Low complexity" evidence="2">
    <location>
        <begin position="736"/>
        <end position="746"/>
    </location>
</feature>
<name>A0A8H7RE10_9FUNG</name>
<evidence type="ECO:0000313" key="4">
    <source>
        <dbReference type="EMBL" id="KAG2208527.1"/>
    </source>
</evidence>
<feature type="compositionally biased region" description="Polar residues" evidence="2">
    <location>
        <begin position="893"/>
        <end position="902"/>
    </location>
</feature>
<feature type="region of interest" description="Disordered" evidence="2">
    <location>
        <begin position="711"/>
        <end position="746"/>
    </location>
</feature>
<feature type="compositionally biased region" description="Basic and acidic residues" evidence="2">
    <location>
        <begin position="711"/>
        <end position="733"/>
    </location>
</feature>
<feature type="region of interest" description="Disordered" evidence="2">
    <location>
        <begin position="860"/>
        <end position="984"/>
    </location>
</feature>
<evidence type="ECO:0000256" key="2">
    <source>
        <dbReference type="SAM" id="MobiDB-lite"/>
    </source>
</evidence>
<feature type="domain" description="FHF complex subunit HOOK-interacting protein C-terminal" evidence="3">
    <location>
        <begin position="753"/>
        <end position="859"/>
    </location>
</feature>
<feature type="region of interest" description="Disordered" evidence="2">
    <location>
        <begin position="483"/>
        <end position="504"/>
    </location>
</feature>
<evidence type="ECO:0000256" key="1">
    <source>
        <dbReference type="ARBA" id="ARBA00024336"/>
    </source>
</evidence>
<accession>A0A8H7RE10</accession>
<dbReference type="PANTHER" id="PTHR21705:SF11">
    <property type="entry name" value="FHIP FAMILY PROTEIN CG3558"/>
    <property type="match status" value="1"/>
</dbReference>
<dbReference type="InterPro" id="IPR045669">
    <property type="entry name" value="FHIP_C"/>
</dbReference>